<protein>
    <recommendedName>
        <fullName evidence="3">RRM domain-containing protein</fullName>
    </recommendedName>
</protein>
<feature type="compositionally biased region" description="Pro residues" evidence="2">
    <location>
        <begin position="165"/>
        <end position="228"/>
    </location>
</feature>
<feature type="domain" description="RRM" evidence="3">
    <location>
        <begin position="342"/>
        <end position="435"/>
    </location>
</feature>
<dbReference type="PROSITE" id="PS50102">
    <property type="entry name" value="RRM"/>
    <property type="match status" value="1"/>
</dbReference>
<dbReference type="STRING" id="933084.A0A067PST6"/>
<dbReference type="InterPro" id="IPR012677">
    <property type="entry name" value="Nucleotide-bd_a/b_plait_sf"/>
</dbReference>
<dbReference type="Gene3D" id="3.30.70.330">
    <property type="match status" value="1"/>
</dbReference>
<dbReference type="OrthoDB" id="3269131at2759"/>
<organism evidence="4 5">
    <name type="scientific">Jaapia argillacea MUCL 33604</name>
    <dbReference type="NCBI Taxonomy" id="933084"/>
    <lineage>
        <taxon>Eukaryota</taxon>
        <taxon>Fungi</taxon>
        <taxon>Dikarya</taxon>
        <taxon>Basidiomycota</taxon>
        <taxon>Agaricomycotina</taxon>
        <taxon>Agaricomycetes</taxon>
        <taxon>Agaricomycetidae</taxon>
        <taxon>Jaapiales</taxon>
        <taxon>Jaapiaceae</taxon>
        <taxon>Jaapia</taxon>
    </lineage>
</organism>
<dbReference type="SMART" id="SM00360">
    <property type="entry name" value="RRM"/>
    <property type="match status" value="1"/>
</dbReference>
<evidence type="ECO:0000259" key="3">
    <source>
        <dbReference type="PROSITE" id="PS50102"/>
    </source>
</evidence>
<dbReference type="AlphaFoldDB" id="A0A067PST6"/>
<keyword evidence="5" id="KW-1185">Reference proteome</keyword>
<accession>A0A067PST6</accession>
<keyword evidence="1" id="KW-0694">RNA-binding</keyword>
<dbReference type="HOGENOM" id="CLU_395156_0_0_1"/>
<feature type="compositionally biased region" description="Polar residues" evidence="2">
    <location>
        <begin position="476"/>
        <end position="485"/>
    </location>
</feature>
<dbReference type="InterPro" id="IPR024636">
    <property type="entry name" value="SET_assoc"/>
</dbReference>
<feature type="region of interest" description="Disordered" evidence="2">
    <location>
        <begin position="817"/>
        <end position="845"/>
    </location>
</feature>
<feature type="compositionally biased region" description="Low complexity" evidence="2">
    <location>
        <begin position="1"/>
        <end position="24"/>
    </location>
</feature>
<feature type="compositionally biased region" description="Low complexity" evidence="2">
    <location>
        <begin position="504"/>
        <end position="524"/>
    </location>
</feature>
<feature type="compositionally biased region" description="Low complexity" evidence="2">
    <location>
        <begin position="656"/>
        <end position="667"/>
    </location>
</feature>
<feature type="compositionally biased region" description="Basic and acidic residues" evidence="2">
    <location>
        <begin position="553"/>
        <end position="563"/>
    </location>
</feature>
<dbReference type="SUPFAM" id="SSF54928">
    <property type="entry name" value="RNA-binding domain, RBD"/>
    <property type="match status" value="1"/>
</dbReference>
<name>A0A067PST6_9AGAM</name>
<dbReference type="EMBL" id="KL197721">
    <property type="protein sequence ID" value="KDQ56890.1"/>
    <property type="molecule type" value="Genomic_DNA"/>
</dbReference>
<dbReference type="GO" id="GO:0003723">
    <property type="term" value="F:RNA binding"/>
    <property type="evidence" value="ECO:0007669"/>
    <property type="project" value="UniProtKB-UniRule"/>
</dbReference>
<proteinExistence type="predicted"/>
<feature type="compositionally biased region" description="Gly residues" evidence="2">
    <location>
        <begin position="834"/>
        <end position="845"/>
    </location>
</feature>
<dbReference type="Proteomes" id="UP000027265">
    <property type="component" value="Unassembled WGS sequence"/>
</dbReference>
<dbReference type="InParanoid" id="A0A067PST6"/>
<feature type="compositionally biased region" description="Pro residues" evidence="2">
    <location>
        <begin position="25"/>
        <end position="110"/>
    </location>
</feature>
<dbReference type="Pfam" id="PF00076">
    <property type="entry name" value="RRM_1"/>
    <property type="match status" value="1"/>
</dbReference>
<evidence type="ECO:0000313" key="5">
    <source>
        <dbReference type="Proteomes" id="UP000027265"/>
    </source>
</evidence>
<reference evidence="5" key="1">
    <citation type="journal article" date="2014" name="Proc. Natl. Acad. Sci. U.S.A.">
        <title>Extensive sampling of basidiomycete genomes demonstrates inadequacy of the white-rot/brown-rot paradigm for wood decay fungi.</title>
        <authorList>
            <person name="Riley R."/>
            <person name="Salamov A.A."/>
            <person name="Brown D.W."/>
            <person name="Nagy L.G."/>
            <person name="Floudas D."/>
            <person name="Held B.W."/>
            <person name="Levasseur A."/>
            <person name="Lombard V."/>
            <person name="Morin E."/>
            <person name="Otillar R."/>
            <person name="Lindquist E.A."/>
            <person name="Sun H."/>
            <person name="LaButti K.M."/>
            <person name="Schmutz J."/>
            <person name="Jabbour D."/>
            <person name="Luo H."/>
            <person name="Baker S.E."/>
            <person name="Pisabarro A.G."/>
            <person name="Walton J.D."/>
            <person name="Blanchette R.A."/>
            <person name="Henrissat B."/>
            <person name="Martin F."/>
            <person name="Cullen D."/>
            <person name="Hibbett D.S."/>
            <person name="Grigoriev I.V."/>
        </authorList>
    </citation>
    <scope>NUCLEOTIDE SEQUENCE [LARGE SCALE GENOMIC DNA]</scope>
    <source>
        <strain evidence="5">MUCL 33604</strain>
    </source>
</reference>
<dbReference type="InterPro" id="IPR035979">
    <property type="entry name" value="RBD_domain_sf"/>
</dbReference>
<feature type="compositionally biased region" description="Basic and acidic residues" evidence="2">
    <location>
        <begin position="463"/>
        <end position="472"/>
    </location>
</feature>
<feature type="region of interest" description="Disordered" evidence="2">
    <location>
        <begin position="463"/>
        <end position="587"/>
    </location>
</feature>
<gene>
    <name evidence="4" type="ORF">JAAARDRAFT_304481</name>
</gene>
<dbReference type="Pfam" id="PF11767">
    <property type="entry name" value="SET_assoc"/>
    <property type="match status" value="1"/>
</dbReference>
<dbReference type="InterPro" id="IPR000504">
    <property type="entry name" value="RRM_dom"/>
</dbReference>
<evidence type="ECO:0000256" key="1">
    <source>
        <dbReference type="PROSITE-ProRule" id="PRU00176"/>
    </source>
</evidence>
<sequence>MVRGSSGVVNGVNGHSQSWTQSPTPSSPFTPQPPNHPPPPMAESPPPPPLQPPPPSDPPPQPFESPPPPPPPAVTPPPPPPPSTEPPPTPSSDPPPPPPPPAEPPPPPSAPAALRRHYPRSSTPLQPTPLPSERRPISLHLPSNAQVQAQTQANNAQTASLVLQPPVPPTSAPPVIPAPPPAPPTADPRIPTPAPPPPSTPAPETPPPPPPPPSPPKTYSLPPLPPWPTERSEYTQAKDFKVLYDAGIDKEQERKFRPLLEKVRSASVLNPAVADEEQRIKGKGKGKEILYRYAGEVVEDEPEVEVRDPRKVEGYKPKSLRDTFHELKYEYDPNSCGPPPPTSVLITGISRLTPNQLIRRHFSTYGTIQSFEPQINKVDGESLGIVFIRYSTHEEAKKCLEKQHGKKLGAGGSNTLGLGGSVDQGEELSVIFDGEGLKLKAIWKELEERRKRGLEEIQRKKKEEEMLKKEGKVGGASSTPNSSGAGRTPIPSGVGVGQGRTPWRSNNPQQQQQQLHPPSQPRHLSNPQLPHRLPQPLGTRPPPNANQLVAEPMADHSHSEFLKPVEGGGGGLEPPVSPTSGRVRRPPASLVRARIMNTRPLPGAFHASARLPLPPTPLSSSSTPSHPRGRPSHPFVSRPSHDRDAQHTPSPMRGMISRSPSPISRRPGQLSKTTKQREREGVLEELARNGMDHVKLEGHGAQLGGAVTEEDVVRFFDGFKIDKVLQDHTGWYVTFQAADVARRASLVLSGTRTLSHHSVIVTVQAAPTAPSTAPTETRWSDEELVDQAEKVIMKELKSVLEKDVMDRVVGIKLKQVAQEEKGKRGSFVQEGEEAGGGTERGAGGE</sequence>
<evidence type="ECO:0000256" key="2">
    <source>
        <dbReference type="SAM" id="MobiDB-lite"/>
    </source>
</evidence>
<dbReference type="CDD" id="cd00590">
    <property type="entry name" value="RRM_SF"/>
    <property type="match status" value="1"/>
</dbReference>
<feature type="region of interest" description="Disordered" evidence="2">
    <location>
        <begin position="604"/>
        <end position="679"/>
    </location>
</feature>
<evidence type="ECO:0000313" key="4">
    <source>
        <dbReference type="EMBL" id="KDQ56890.1"/>
    </source>
</evidence>
<feature type="region of interest" description="Disordered" evidence="2">
    <location>
        <begin position="1"/>
        <end position="236"/>
    </location>
</feature>
<feature type="compositionally biased region" description="Low complexity" evidence="2">
    <location>
        <begin position="144"/>
        <end position="159"/>
    </location>
</feature>